<accession>A0AAD6UW53</accession>
<keyword evidence="2" id="KW-1185">Reference proteome</keyword>
<dbReference type="Proteomes" id="UP001219525">
    <property type="component" value="Unassembled WGS sequence"/>
</dbReference>
<evidence type="ECO:0000313" key="1">
    <source>
        <dbReference type="EMBL" id="KAJ7196348.1"/>
    </source>
</evidence>
<protein>
    <submittedName>
        <fullName evidence="1">Uncharacterized protein</fullName>
    </submittedName>
</protein>
<sequence>MSKFPRLSCRPRIIFHAPHSPSSSGGNKIYGTQCPPRDHDTYETKINNNGAGLLPPFASFDESISGDGVRPPARRMMNSSIRGWIMMTHARSSALELLSRDEASGIQVIEFGGREGHQNTSGDLGRRRRGSENVILWVDYEPWPSATSVYFPIVWTGRPRAPDTTFLPEVQHLGASKVFKTPSNVFGDNFIDPPRRPERISTTYENGIRARASSGGSRTKHLGEVFHWFSWLVDASATGQSTSLRTIMVTGWTDLLSSREGILWVLRASLQ</sequence>
<reference evidence="1" key="1">
    <citation type="submission" date="2023-03" db="EMBL/GenBank/DDBJ databases">
        <title>Massive genome expansion in bonnet fungi (Mycena s.s.) driven by repeated elements and novel gene families across ecological guilds.</title>
        <authorList>
            <consortium name="Lawrence Berkeley National Laboratory"/>
            <person name="Harder C.B."/>
            <person name="Miyauchi S."/>
            <person name="Viragh M."/>
            <person name="Kuo A."/>
            <person name="Thoen E."/>
            <person name="Andreopoulos B."/>
            <person name="Lu D."/>
            <person name="Skrede I."/>
            <person name="Drula E."/>
            <person name="Henrissat B."/>
            <person name="Morin E."/>
            <person name="Kohler A."/>
            <person name="Barry K."/>
            <person name="LaButti K."/>
            <person name="Morin E."/>
            <person name="Salamov A."/>
            <person name="Lipzen A."/>
            <person name="Mereny Z."/>
            <person name="Hegedus B."/>
            <person name="Baldrian P."/>
            <person name="Stursova M."/>
            <person name="Weitz H."/>
            <person name="Taylor A."/>
            <person name="Grigoriev I.V."/>
            <person name="Nagy L.G."/>
            <person name="Martin F."/>
            <person name="Kauserud H."/>
        </authorList>
    </citation>
    <scope>NUCLEOTIDE SEQUENCE</scope>
    <source>
        <strain evidence="1">9144</strain>
    </source>
</reference>
<dbReference type="AlphaFoldDB" id="A0AAD6UW53"/>
<evidence type="ECO:0000313" key="2">
    <source>
        <dbReference type="Proteomes" id="UP001219525"/>
    </source>
</evidence>
<name>A0AAD6UW53_9AGAR</name>
<organism evidence="1 2">
    <name type="scientific">Mycena pura</name>
    <dbReference type="NCBI Taxonomy" id="153505"/>
    <lineage>
        <taxon>Eukaryota</taxon>
        <taxon>Fungi</taxon>
        <taxon>Dikarya</taxon>
        <taxon>Basidiomycota</taxon>
        <taxon>Agaricomycotina</taxon>
        <taxon>Agaricomycetes</taxon>
        <taxon>Agaricomycetidae</taxon>
        <taxon>Agaricales</taxon>
        <taxon>Marasmiineae</taxon>
        <taxon>Mycenaceae</taxon>
        <taxon>Mycena</taxon>
    </lineage>
</organism>
<comment type="caution">
    <text evidence="1">The sequence shown here is derived from an EMBL/GenBank/DDBJ whole genome shotgun (WGS) entry which is preliminary data.</text>
</comment>
<dbReference type="EMBL" id="JARJCW010000084">
    <property type="protein sequence ID" value="KAJ7196348.1"/>
    <property type="molecule type" value="Genomic_DNA"/>
</dbReference>
<gene>
    <name evidence="1" type="ORF">GGX14DRAFT_403298</name>
</gene>
<proteinExistence type="predicted"/>